<organism evidence="1 3">
    <name type="scientific">Legionella qingyii</name>
    <dbReference type="NCBI Taxonomy" id="2184757"/>
    <lineage>
        <taxon>Bacteria</taxon>
        <taxon>Pseudomonadati</taxon>
        <taxon>Pseudomonadota</taxon>
        <taxon>Gammaproteobacteria</taxon>
        <taxon>Legionellales</taxon>
        <taxon>Legionellaceae</taxon>
        <taxon>Legionella</taxon>
    </lineage>
</organism>
<comment type="caution">
    <text evidence="1">The sequence shown here is derived from an EMBL/GenBank/DDBJ whole genome shotgun (WGS) entry which is preliminary data.</text>
</comment>
<evidence type="ECO:0000313" key="1">
    <source>
        <dbReference type="EMBL" id="PWY56994.1"/>
    </source>
</evidence>
<evidence type="ECO:0000313" key="3">
    <source>
        <dbReference type="Proteomes" id="UP000247152"/>
    </source>
</evidence>
<evidence type="ECO:0000313" key="2">
    <source>
        <dbReference type="EMBL" id="RUR24367.1"/>
    </source>
</evidence>
<evidence type="ECO:0000313" key="4">
    <source>
        <dbReference type="Proteomes" id="UP000287374"/>
    </source>
</evidence>
<dbReference type="RefSeq" id="WP_110141773.1">
    <property type="nucleotide sequence ID" value="NZ_QHJG01000005.1"/>
</dbReference>
<accession>A0A317U4T4</accession>
<reference evidence="1 3" key="1">
    <citation type="submission" date="2018-05" db="EMBL/GenBank/DDBJ databases">
        <title>Legionella qingyii sp.nov., whole genome shotgun sequence.</title>
        <authorList>
            <person name="Wu H."/>
            <person name="Zhu Q."/>
            <person name="Hu C."/>
        </authorList>
    </citation>
    <scope>NUCLEOTIDE SEQUENCE [LARGE SCALE GENOMIC DNA]</scope>
    <source>
        <strain evidence="1 3">HEB18</strain>
    </source>
</reference>
<sequence length="137" mass="16211">MISLSELLAYKNKTVVNHFCYHHPDCSEQEGQVLFADLLAWMWLNAQRAKQGKKTYLFGPLLILDELWHTFILHTRDYVDFSINYFDSYFHHDVEPSGKEHIIEEEELTDYLQDCFAYLGPEWVTRRFATALTETNS</sequence>
<dbReference type="EMBL" id="QHJG01000005">
    <property type="protein sequence ID" value="PWY56994.1"/>
    <property type="molecule type" value="Genomic_DNA"/>
</dbReference>
<dbReference type="AlphaFoldDB" id="A0A317U4T4"/>
<proteinExistence type="predicted"/>
<dbReference type="Proteomes" id="UP000287374">
    <property type="component" value="Unassembled WGS sequence"/>
</dbReference>
<name>A0A317U4T4_9GAMM</name>
<dbReference type="EMBL" id="RZGX01000005">
    <property type="protein sequence ID" value="RUR24367.1"/>
    <property type="molecule type" value="Genomic_DNA"/>
</dbReference>
<dbReference type="OrthoDB" id="278697at2"/>
<dbReference type="Proteomes" id="UP000247152">
    <property type="component" value="Unassembled WGS sequence"/>
</dbReference>
<keyword evidence="4" id="KW-1185">Reference proteome</keyword>
<protein>
    <submittedName>
        <fullName evidence="1">Uncharacterized protein</fullName>
    </submittedName>
</protein>
<reference evidence="2 4" key="2">
    <citation type="submission" date="2018-12" db="EMBL/GenBank/DDBJ databases">
        <title>Legionella sp,whole genome shotgun sequence.</title>
        <authorList>
            <person name="Wu H."/>
        </authorList>
    </citation>
    <scope>NUCLEOTIDE SEQUENCE [LARGE SCALE GENOMIC DNA]</scope>
    <source>
        <strain evidence="4">km489</strain>
        <strain evidence="2">Km489</strain>
    </source>
</reference>
<gene>
    <name evidence="1" type="ORF">DGG96_04545</name>
    <name evidence="2" type="ORF">ELY20_04695</name>
</gene>